<keyword evidence="4" id="KW-1185">Reference proteome</keyword>
<dbReference type="Proteomes" id="UP001341840">
    <property type="component" value="Unassembled WGS sequence"/>
</dbReference>
<organism evidence="3 4">
    <name type="scientific">Stylosanthes scabra</name>
    <dbReference type="NCBI Taxonomy" id="79078"/>
    <lineage>
        <taxon>Eukaryota</taxon>
        <taxon>Viridiplantae</taxon>
        <taxon>Streptophyta</taxon>
        <taxon>Embryophyta</taxon>
        <taxon>Tracheophyta</taxon>
        <taxon>Spermatophyta</taxon>
        <taxon>Magnoliopsida</taxon>
        <taxon>eudicotyledons</taxon>
        <taxon>Gunneridae</taxon>
        <taxon>Pentapetalae</taxon>
        <taxon>rosids</taxon>
        <taxon>fabids</taxon>
        <taxon>Fabales</taxon>
        <taxon>Fabaceae</taxon>
        <taxon>Papilionoideae</taxon>
        <taxon>50 kb inversion clade</taxon>
        <taxon>dalbergioids sensu lato</taxon>
        <taxon>Dalbergieae</taxon>
        <taxon>Pterocarpus clade</taxon>
        <taxon>Stylosanthes</taxon>
    </lineage>
</organism>
<comment type="caution">
    <text evidence="3">The sequence shown here is derived from an EMBL/GenBank/DDBJ whole genome shotgun (WGS) entry which is preliminary data.</text>
</comment>
<accession>A0ABU6QEX5</accession>
<reference evidence="3 4" key="1">
    <citation type="journal article" date="2023" name="Plants (Basel)">
        <title>Bridging the Gap: Combining Genomics and Transcriptomics Approaches to Understand Stylosanthes scabra, an Orphan Legume from the Brazilian Caatinga.</title>
        <authorList>
            <person name="Ferreira-Neto J.R.C."/>
            <person name="da Silva M.D."/>
            <person name="Binneck E."/>
            <person name="de Melo N.F."/>
            <person name="da Silva R.H."/>
            <person name="de Melo A.L.T.M."/>
            <person name="Pandolfi V."/>
            <person name="Bustamante F.O."/>
            <person name="Brasileiro-Vidal A.C."/>
            <person name="Benko-Iseppon A.M."/>
        </authorList>
    </citation>
    <scope>NUCLEOTIDE SEQUENCE [LARGE SCALE GENOMIC DNA]</scope>
    <source>
        <tissue evidence="3">Leaves</tissue>
    </source>
</reference>
<name>A0ABU6QEX5_9FABA</name>
<feature type="compositionally biased region" description="Basic and acidic residues" evidence="1">
    <location>
        <begin position="119"/>
        <end position="131"/>
    </location>
</feature>
<dbReference type="EMBL" id="JASCZI010000227">
    <property type="protein sequence ID" value="MED6110257.1"/>
    <property type="molecule type" value="Genomic_DNA"/>
</dbReference>
<evidence type="ECO:0000256" key="2">
    <source>
        <dbReference type="SAM" id="Phobius"/>
    </source>
</evidence>
<keyword evidence="2" id="KW-0812">Transmembrane</keyword>
<evidence type="ECO:0000313" key="3">
    <source>
        <dbReference type="EMBL" id="MED6110257.1"/>
    </source>
</evidence>
<feature type="transmembrane region" description="Helical" evidence="2">
    <location>
        <begin position="33"/>
        <end position="53"/>
    </location>
</feature>
<evidence type="ECO:0000256" key="1">
    <source>
        <dbReference type="SAM" id="MobiDB-lite"/>
    </source>
</evidence>
<evidence type="ECO:0000313" key="4">
    <source>
        <dbReference type="Proteomes" id="UP001341840"/>
    </source>
</evidence>
<proteinExistence type="predicted"/>
<keyword evidence="2" id="KW-0472">Membrane</keyword>
<feature type="region of interest" description="Disordered" evidence="1">
    <location>
        <begin position="119"/>
        <end position="139"/>
    </location>
</feature>
<gene>
    <name evidence="3" type="ORF">PIB30_041219</name>
</gene>
<protein>
    <submittedName>
        <fullName evidence="3">Uncharacterized protein</fullName>
    </submittedName>
</protein>
<keyword evidence="2" id="KW-1133">Transmembrane helix</keyword>
<sequence>MEIQTNSIFMFKTDLHSSSCISSSSNCSKISCIVIVVLSFLPILLIGICIQYMRNRNWKNKWRSDMNSMHDEPQLEEQNEFLCNVDEKYVPKVGMTFKTCMEANEFYKEYAKRAGFDREGKRTSDIPEAEKTNLMSPAN</sequence>